<dbReference type="Proteomes" id="UP000254191">
    <property type="component" value="Unassembled WGS sequence"/>
</dbReference>
<name>A0A379FGI1_PROMI</name>
<evidence type="ECO:0000313" key="3">
    <source>
        <dbReference type="Proteomes" id="UP000254191"/>
    </source>
</evidence>
<dbReference type="InterPro" id="IPR045506">
    <property type="entry name" value="DUF6484"/>
</dbReference>
<evidence type="ECO:0000313" key="2">
    <source>
        <dbReference type="EMBL" id="SUC19091.1"/>
    </source>
</evidence>
<dbReference type="RefSeq" id="WP_004244630.1">
    <property type="nucleotide sequence ID" value="NZ_BRVF01000041.1"/>
</dbReference>
<dbReference type="GeneID" id="6802368"/>
<proteinExistence type="predicted"/>
<gene>
    <name evidence="2" type="ORF">NCTC11938_01069</name>
</gene>
<protein>
    <recommendedName>
        <fullName evidence="1">DUF6484 domain-containing protein</fullName>
    </recommendedName>
</protein>
<dbReference type="AlphaFoldDB" id="A0A379FGI1"/>
<evidence type="ECO:0000259" key="1">
    <source>
        <dbReference type="Pfam" id="PF20093"/>
    </source>
</evidence>
<organism evidence="2 3">
    <name type="scientific">Proteus mirabilis</name>
    <dbReference type="NCBI Taxonomy" id="584"/>
    <lineage>
        <taxon>Bacteria</taxon>
        <taxon>Pseudomonadati</taxon>
        <taxon>Pseudomonadota</taxon>
        <taxon>Gammaproteobacteria</taxon>
        <taxon>Enterobacterales</taxon>
        <taxon>Morganellaceae</taxon>
        <taxon>Proteus</taxon>
    </lineage>
</organism>
<dbReference type="Pfam" id="PF20093">
    <property type="entry name" value="DUF6484"/>
    <property type="match status" value="1"/>
</dbReference>
<sequence length="176" mass="19182">MTKLLTDNKIPSQKSSLLDEIIERTEPQPLSGEPSMLPSIQLAKIVSNSNEGISITFNDNEQPILALSLAPITESDVGKICAIQFINGNQNNPLIVGMIYSNNYLDKLSKQIINNATLSCVEQDQLHIQASESITLQCGESSLTMTADGFVQIRALYIDNYALATNRIKGASVQVN</sequence>
<reference evidence="2 3" key="1">
    <citation type="submission" date="2018-06" db="EMBL/GenBank/DDBJ databases">
        <authorList>
            <consortium name="Pathogen Informatics"/>
            <person name="Doyle S."/>
        </authorList>
    </citation>
    <scope>NUCLEOTIDE SEQUENCE [LARGE SCALE GENOMIC DNA]</scope>
    <source>
        <strain evidence="2 3">NCTC11938</strain>
    </source>
</reference>
<accession>A0A379FGI1</accession>
<feature type="domain" description="DUF6484" evidence="1">
    <location>
        <begin position="43"/>
        <end position="99"/>
    </location>
</feature>
<dbReference type="EMBL" id="UGTS01000004">
    <property type="protein sequence ID" value="SUC19091.1"/>
    <property type="molecule type" value="Genomic_DNA"/>
</dbReference>